<proteinExistence type="predicted"/>
<dbReference type="Pfam" id="PF20404">
    <property type="entry name" value="DUF6694"/>
    <property type="match status" value="1"/>
</dbReference>
<keyword evidence="2" id="KW-1185">Reference proteome</keyword>
<gene>
    <name evidence="1" type="ORF">JQC75_08155</name>
</gene>
<evidence type="ECO:0000313" key="2">
    <source>
        <dbReference type="Proteomes" id="UP000596252"/>
    </source>
</evidence>
<accession>A0ABX7G809</accession>
<name>A0ABX7G809_9GAMM</name>
<organism evidence="1 2">
    <name type="scientific">Shewanella litorisediminis</name>
    <dbReference type="NCBI Taxonomy" id="1173586"/>
    <lineage>
        <taxon>Bacteria</taxon>
        <taxon>Pseudomonadati</taxon>
        <taxon>Pseudomonadota</taxon>
        <taxon>Gammaproteobacteria</taxon>
        <taxon>Alteromonadales</taxon>
        <taxon>Shewanellaceae</taxon>
        <taxon>Shewanella</taxon>
    </lineage>
</organism>
<dbReference type="InterPro" id="IPR046516">
    <property type="entry name" value="DUF6694"/>
</dbReference>
<dbReference type="Proteomes" id="UP000596252">
    <property type="component" value="Chromosome"/>
</dbReference>
<dbReference type="EMBL" id="CP069213">
    <property type="protein sequence ID" value="QRH03342.1"/>
    <property type="molecule type" value="Genomic_DNA"/>
</dbReference>
<evidence type="ECO:0000313" key="1">
    <source>
        <dbReference type="EMBL" id="QRH03342.1"/>
    </source>
</evidence>
<dbReference type="PROSITE" id="PS51257">
    <property type="entry name" value="PROKAR_LIPOPROTEIN"/>
    <property type="match status" value="1"/>
</dbReference>
<evidence type="ECO:0008006" key="3">
    <source>
        <dbReference type="Google" id="ProtNLM"/>
    </source>
</evidence>
<reference evidence="1 2" key="1">
    <citation type="journal article" date="2012" name="Antonie Van Leeuwenhoek">
        <title>Shewanella litorisediminis sp. nov., a gammaproteobacterium isolated from a tidal flat sediment.</title>
        <authorList>
            <person name="Lee M.H."/>
            <person name="Yoon J.H."/>
        </authorList>
    </citation>
    <scope>NUCLEOTIDE SEQUENCE [LARGE SCALE GENOMIC DNA]</scope>
    <source>
        <strain evidence="1 2">SMK1-12</strain>
    </source>
</reference>
<dbReference type="RefSeq" id="WP_203326897.1">
    <property type="nucleotide sequence ID" value="NZ_CP069213.1"/>
</dbReference>
<sequence length="114" mass="12658">MRSLVLTIAIITLIGCASTKDEFTFDGSTEESIQSDISYMLKKLPDRKKLEFSMALLAIQFSDVTGVKDFIGDPTMESTNYFILSKKLDGLTYKEVMELASKSPTKVSLDVSTQ</sequence>
<protein>
    <recommendedName>
        <fullName evidence="3">Lipoprotein</fullName>
    </recommendedName>
</protein>